<keyword evidence="4 8" id="KW-1133">Transmembrane helix</keyword>
<evidence type="ECO:0000256" key="7">
    <source>
        <dbReference type="RuleBase" id="RU000320"/>
    </source>
</evidence>
<evidence type="ECO:0000256" key="3">
    <source>
        <dbReference type="ARBA" id="ARBA00022692"/>
    </source>
</evidence>
<feature type="transmembrane region" description="Helical" evidence="8">
    <location>
        <begin position="34"/>
        <end position="52"/>
    </location>
</feature>
<dbReference type="EMBL" id="ACUX02000006">
    <property type="protein sequence ID" value="EEZ61675.1"/>
    <property type="molecule type" value="Genomic_DNA"/>
</dbReference>
<keyword evidence="6 8" id="KW-0472">Membrane</keyword>
<dbReference type="Pfam" id="PF00361">
    <property type="entry name" value="Proton_antipo_M"/>
    <property type="match status" value="1"/>
</dbReference>
<evidence type="ECO:0000259" key="10">
    <source>
        <dbReference type="Pfam" id="PF00662"/>
    </source>
</evidence>
<evidence type="ECO:0000256" key="6">
    <source>
        <dbReference type="ARBA" id="ARBA00023136"/>
    </source>
</evidence>
<feature type="transmembrane region" description="Helical" evidence="8">
    <location>
        <begin position="414"/>
        <end position="437"/>
    </location>
</feature>
<feature type="transmembrane region" description="Helical" evidence="8">
    <location>
        <begin position="125"/>
        <end position="145"/>
    </location>
</feature>
<dbReference type="InterPro" id="IPR001750">
    <property type="entry name" value="ND/Mrp_TM"/>
</dbReference>
<reference evidence="11" key="1">
    <citation type="submission" date="2009-10" db="EMBL/GenBank/DDBJ databases">
        <authorList>
            <person name="Weinstock G."/>
            <person name="Sodergren E."/>
            <person name="Clifton S."/>
            <person name="Fulton L."/>
            <person name="Fulton B."/>
            <person name="Courtney L."/>
            <person name="Fronick C."/>
            <person name="Harrison M."/>
            <person name="Strong C."/>
            <person name="Farmer C."/>
            <person name="Delahaunty K."/>
            <person name="Markovic C."/>
            <person name="Hall O."/>
            <person name="Minx P."/>
            <person name="Tomlinson C."/>
            <person name="Mitreva M."/>
            <person name="Nelson J."/>
            <person name="Hou S."/>
            <person name="Wollam A."/>
            <person name="Pepin K.H."/>
            <person name="Johnson M."/>
            <person name="Bhonagiri V."/>
            <person name="Nash W.E."/>
            <person name="Warren W."/>
            <person name="Chinwalla A."/>
            <person name="Mardis E.R."/>
            <person name="Wilson R.K."/>
        </authorList>
    </citation>
    <scope>NUCLEOTIDE SEQUENCE [LARGE SCALE GENOMIC DNA]</scope>
    <source>
        <strain evidence="11">ATCC 700122</strain>
    </source>
</reference>
<feature type="transmembrane region" description="Helical" evidence="8">
    <location>
        <begin position="256"/>
        <end position="278"/>
    </location>
</feature>
<gene>
    <name evidence="11" type="ORF">HMPREF0762_01016</name>
</gene>
<dbReference type="PANTHER" id="PTHR42682">
    <property type="entry name" value="HYDROGENASE-4 COMPONENT F"/>
    <property type="match status" value="1"/>
</dbReference>
<dbReference type="PANTHER" id="PTHR42682:SF4">
    <property type="entry name" value="NADH-UBIQUINONE_PLASTOQUINONE"/>
    <property type="match status" value="1"/>
</dbReference>
<dbReference type="Pfam" id="PF00662">
    <property type="entry name" value="Proton_antipo_N"/>
    <property type="match status" value="1"/>
</dbReference>
<keyword evidence="2" id="KW-1003">Cell membrane</keyword>
<comment type="subcellular location">
    <subcellularLocation>
        <location evidence="1">Cell membrane</location>
        <topology evidence="1">Multi-pass membrane protein</topology>
    </subcellularLocation>
    <subcellularLocation>
        <location evidence="7">Membrane</location>
        <topology evidence="7">Multi-pass membrane protein</topology>
    </subcellularLocation>
</comment>
<evidence type="ECO:0000259" key="9">
    <source>
        <dbReference type="Pfam" id="PF00361"/>
    </source>
</evidence>
<keyword evidence="5" id="KW-0560">Oxidoreductase</keyword>
<evidence type="ECO:0000256" key="1">
    <source>
        <dbReference type="ARBA" id="ARBA00004651"/>
    </source>
</evidence>
<dbReference type="eggNOG" id="COG1009">
    <property type="taxonomic scope" value="Bacteria"/>
</dbReference>
<protein>
    <submittedName>
        <fullName evidence="11">NADH-ubiquinone/plastoquinone (Complex I) family protein</fullName>
    </submittedName>
</protein>
<feature type="transmembrane region" description="Helical" evidence="8">
    <location>
        <begin position="227"/>
        <end position="249"/>
    </location>
</feature>
<evidence type="ECO:0000313" key="12">
    <source>
        <dbReference type="Proteomes" id="UP000006001"/>
    </source>
</evidence>
<keyword evidence="3 7" id="KW-0812">Transmembrane</keyword>
<feature type="transmembrane region" description="Helical" evidence="8">
    <location>
        <begin position="165"/>
        <end position="187"/>
    </location>
</feature>
<evidence type="ECO:0000256" key="2">
    <source>
        <dbReference type="ARBA" id="ARBA00022475"/>
    </source>
</evidence>
<evidence type="ECO:0000256" key="8">
    <source>
        <dbReference type="SAM" id="Phobius"/>
    </source>
</evidence>
<feature type="transmembrane region" description="Helical" evidence="8">
    <location>
        <begin position="298"/>
        <end position="316"/>
    </location>
</feature>
<proteinExistence type="predicted"/>
<feature type="transmembrane region" description="Helical" evidence="8">
    <location>
        <begin position="370"/>
        <end position="393"/>
    </location>
</feature>
<name>D0WGR1_SLAES</name>
<feature type="domain" description="NADH-Ubiquinone oxidoreductase (complex I) chain 5 N-terminal" evidence="10">
    <location>
        <begin position="27"/>
        <end position="72"/>
    </location>
</feature>
<organism evidence="11 12">
    <name type="scientific">Slackia exigua (strain ATCC 700122 / DSM 15923 / CIP 105133 / JCM 11022 / KCTC 5966 / S-7)</name>
    <dbReference type="NCBI Taxonomy" id="649764"/>
    <lineage>
        <taxon>Bacteria</taxon>
        <taxon>Bacillati</taxon>
        <taxon>Actinomycetota</taxon>
        <taxon>Coriobacteriia</taxon>
        <taxon>Eggerthellales</taxon>
        <taxon>Eggerthellaceae</taxon>
        <taxon>Slackia</taxon>
    </lineage>
</organism>
<accession>D0WGR1</accession>
<dbReference type="Proteomes" id="UP000006001">
    <property type="component" value="Unassembled WGS sequence"/>
</dbReference>
<dbReference type="GO" id="GO:0005886">
    <property type="term" value="C:plasma membrane"/>
    <property type="evidence" value="ECO:0007669"/>
    <property type="project" value="UniProtKB-SubCell"/>
</dbReference>
<feature type="transmembrane region" description="Helical" evidence="8">
    <location>
        <begin position="72"/>
        <end position="90"/>
    </location>
</feature>
<dbReference type="InterPro" id="IPR001516">
    <property type="entry name" value="Proton_antipo_N"/>
</dbReference>
<comment type="caution">
    <text evidence="11">The sequence shown here is derived from an EMBL/GenBank/DDBJ whole genome shotgun (WGS) entry which is preliminary data.</text>
</comment>
<feature type="transmembrane region" description="Helical" evidence="8">
    <location>
        <begin position="328"/>
        <end position="350"/>
    </location>
</feature>
<dbReference type="AlphaFoldDB" id="D0WGR1"/>
<evidence type="ECO:0000256" key="5">
    <source>
        <dbReference type="ARBA" id="ARBA00023002"/>
    </source>
</evidence>
<sequence>MTWIGLGASGADSAHVTLAVIGGIEIMGLTIDKVSVMLATAFVSIGLLISIYSVGYLNEGNREHPDKPRRRFYAFFTVFIGAMAGLVFSSTLIGQLMFFEITGACSWALIGYYDTPTARKSAMKALILTHIGSLGLYVATGALFLQTGSFSVVDIAQLGEGWKTFILLGVIFAAWAKSAQLPFYMWLPSAMEAPTPVSAYLHGASMVKVGVAVLARELMSAGAIPEAVGWVIVIGAIITCIFSFIMYLPQTDMKRLLAFSTISQLSYIFLAFGFYAFGSGIALEGGIAHIFNHAFAKTLFFLTAGAFSYTLGTRMLPQLRGVLKKQPLLGVAFAFAALAIAGVPPMNGFFSKTLIFAGGFITAANSGHPALMVIVVIALLETVGCFAWFLKWIGSVLFGEPSETVAAAQPVPRAMVVAFVVLLVMTVCSSFIAAAWLG</sequence>
<dbReference type="InterPro" id="IPR052175">
    <property type="entry name" value="ComplexI-like_HydComp"/>
</dbReference>
<evidence type="ECO:0000256" key="4">
    <source>
        <dbReference type="ARBA" id="ARBA00022989"/>
    </source>
</evidence>
<dbReference type="GO" id="GO:0016491">
    <property type="term" value="F:oxidoreductase activity"/>
    <property type="evidence" value="ECO:0007669"/>
    <property type="project" value="UniProtKB-KW"/>
</dbReference>
<dbReference type="NCBIfam" id="NF005097">
    <property type="entry name" value="PRK06525.1"/>
    <property type="match status" value="1"/>
</dbReference>
<evidence type="ECO:0000313" key="11">
    <source>
        <dbReference type="EMBL" id="EEZ61675.1"/>
    </source>
</evidence>
<dbReference type="HOGENOM" id="CLU_007100_0_1_11"/>
<dbReference type="STRING" id="649764.HMPREF0762_01016"/>
<feature type="domain" description="NADH:quinone oxidoreductase/Mrp antiporter transmembrane" evidence="9">
    <location>
        <begin position="90"/>
        <end position="374"/>
    </location>
</feature>
<dbReference type="PRINTS" id="PR01434">
    <property type="entry name" value="NADHDHGNASE5"/>
</dbReference>
<keyword evidence="12" id="KW-1185">Reference proteome</keyword>